<protein>
    <submittedName>
        <fullName evidence="2">Uncharacterized protein</fullName>
    </submittedName>
</protein>
<reference evidence="2 3" key="1">
    <citation type="journal article" date="2015" name="Stand. Genomic Sci.">
        <title>Genomic Encyclopedia of Bacterial and Archaeal Type Strains, Phase III: the genomes of soil and plant-associated and newly described type strains.</title>
        <authorList>
            <person name="Whitman W.B."/>
            <person name="Woyke T."/>
            <person name="Klenk H.P."/>
            <person name="Zhou Y."/>
            <person name="Lilburn T.G."/>
            <person name="Beck B.J."/>
            <person name="De Vos P."/>
            <person name="Vandamme P."/>
            <person name="Eisen J.A."/>
            <person name="Garrity G."/>
            <person name="Hugenholtz P."/>
            <person name="Kyrpides N.C."/>
        </authorList>
    </citation>
    <scope>NUCLEOTIDE SEQUENCE [LARGE SCALE GENOMIC DNA]</scope>
    <source>
        <strain evidence="2 3">A3</strain>
    </source>
</reference>
<evidence type="ECO:0000256" key="1">
    <source>
        <dbReference type="SAM" id="SignalP"/>
    </source>
</evidence>
<sequence>MTATRLPTLALLALAASAASASTTSRSGAAAPRENLPVGVLDRVFASGSDTIRGGSPVTVYTDRAAFLAALAPGYAAHDFSEIAPGTSQPIEYTDGADAWHYIVFTGVFATHPLYDGAGFISTDRVDDPISVATSIFDPPFTAIGANVWPSDFSLQPTSGQVVLTVLMQDGTIGASETVDTSGPDDFRGFVANAPIAGLFVDAPEIDPPVPGESQDRWPTLDNLVIGSAAP</sequence>
<comment type="caution">
    <text evidence="2">The sequence shown here is derived from an EMBL/GenBank/DDBJ whole genome shotgun (WGS) entry which is preliminary data.</text>
</comment>
<dbReference type="EMBL" id="SLWQ01000007">
    <property type="protein sequence ID" value="TCO38861.1"/>
    <property type="molecule type" value="Genomic_DNA"/>
</dbReference>
<keyword evidence="1" id="KW-0732">Signal</keyword>
<dbReference type="Proteomes" id="UP000294862">
    <property type="component" value="Unassembled WGS sequence"/>
</dbReference>
<feature type="chain" id="PRO_5020658649" evidence="1">
    <location>
        <begin position="22"/>
        <end position="231"/>
    </location>
</feature>
<evidence type="ECO:0000313" key="2">
    <source>
        <dbReference type="EMBL" id="TCO38861.1"/>
    </source>
</evidence>
<feature type="signal peptide" evidence="1">
    <location>
        <begin position="1"/>
        <end position="21"/>
    </location>
</feature>
<name>A0A4R2I3X3_9GAMM</name>
<proteinExistence type="predicted"/>
<keyword evidence="3" id="KW-1185">Reference proteome</keyword>
<gene>
    <name evidence="2" type="ORF">EV148_107149</name>
</gene>
<dbReference type="OrthoDB" id="8565395at2"/>
<dbReference type="AlphaFoldDB" id="A0A4R2I3X3"/>
<evidence type="ECO:0000313" key="3">
    <source>
        <dbReference type="Proteomes" id="UP000294862"/>
    </source>
</evidence>
<organism evidence="2 3">
    <name type="scientific">Dokdonella fugitiva</name>
    <dbReference type="NCBI Taxonomy" id="328517"/>
    <lineage>
        <taxon>Bacteria</taxon>
        <taxon>Pseudomonadati</taxon>
        <taxon>Pseudomonadota</taxon>
        <taxon>Gammaproteobacteria</taxon>
        <taxon>Lysobacterales</taxon>
        <taxon>Rhodanobacteraceae</taxon>
        <taxon>Dokdonella</taxon>
    </lineage>
</organism>
<accession>A0A4R2I3X3</accession>
<dbReference type="RefSeq" id="WP_131999047.1">
    <property type="nucleotide sequence ID" value="NZ_JACGXM010000006.1"/>
</dbReference>